<keyword evidence="2" id="KW-0472">Membrane</keyword>
<evidence type="ECO:0000256" key="2">
    <source>
        <dbReference type="SAM" id="Phobius"/>
    </source>
</evidence>
<evidence type="ECO:0000313" key="4">
    <source>
        <dbReference type="Proteomes" id="UP000325811"/>
    </source>
</evidence>
<feature type="region of interest" description="Disordered" evidence="1">
    <location>
        <begin position="1"/>
        <end position="29"/>
    </location>
</feature>
<dbReference type="Proteomes" id="UP000325811">
    <property type="component" value="Chromosome I"/>
</dbReference>
<evidence type="ECO:0000256" key="1">
    <source>
        <dbReference type="SAM" id="MobiDB-lite"/>
    </source>
</evidence>
<gene>
    <name evidence="3" type="ORF">PDMSB3_3445</name>
</gene>
<keyword evidence="2" id="KW-1133">Transmembrane helix</keyword>
<protein>
    <submittedName>
        <fullName evidence="3">Uncharacterized protein</fullName>
    </submittedName>
</protein>
<accession>A0A5Q4ZCB1</accession>
<feature type="transmembrane region" description="Helical" evidence="2">
    <location>
        <begin position="155"/>
        <end position="173"/>
    </location>
</feature>
<evidence type="ECO:0000313" key="3">
    <source>
        <dbReference type="EMBL" id="VVD29901.1"/>
    </source>
</evidence>
<dbReference type="EMBL" id="LR699553">
    <property type="protein sequence ID" value="VVD29901.1"/>
    <property type="molecule type" value="Genomic_DNA"/>
</dbReference>
<name>A0A5Q4ZCB1_9BURK</name>
<proteinExistence type="predicted"/>
<sequence length="218" mass="23582">MGGSSSLMQRSANSNFGPSTSMPDTSFPSSQRLNTSVMGVLAIIGNWTLPHYDTLRALSVERVTQDAITSLDFSRLGGHDTAGAALLAQVLGPERLQSLLHDATGLDHDRLALLDAVVLAVGKVAGQPVTRRRNGVIELLERIGAAVLRLAHRTVALLGFIGLVLESLMLAACRPKARPRRTEHLLQRESCFSGCTTRLRIEERGPRVSHPERARPVP</sequence>
<keyword evidence="2" id="KW-0812">Transmembrane</keyword>
<reference evidence="3 4" key="1">
    <citation type="submission" date="2019-08" db="EMBL/GenBank/DDBJ databases">
        <authorList>
            <person name="Herpell B J."/>
        </authorList>
    </citation>
    <scope>NUCLEOTIDE SEQUENCE [LARGE SCALE GENOMIC DNA]</scope>
    <source>
        <strain evidence="4">Msb3</strain>
    </source>
</reference>
<dbReference type="AlphaFoldDB" id="A0A5Q4ZCB1"/>
<keyword evidence="4" id="KW-1185">Reference proteome</keyword>
<dbReference type="KEGG" id="pdio:PDMSB3_3445"/>
<organism evidence="3 4">
    <name type="scientific">Paraburkholderia dioscoreae</name>
    <dbReference type="NCBI Taxonomy" id="2604047"/>
    <lineage>
        <taxon>Bacteria</taxon>
        <taxon>Pseudomonadati</taxon>
        <taxon>Pseudomonadota</taxon>
        <taxon>Betaproteobacteria</taxon>
        <taxon>Burkholderiales</taxon>
        <taxon>Burkholderiaceae</taxon>
        <taxon>Paraburkholderia</taxon>
    </lineage>
</organism>